<evidence type="ECO:0000313" key="2">
    <source>
        <dbReference type="EMBL" id="EGZ24678.1"/>
    </source>
</evidence>
<organism evidence="2 3">
    <name type="scientific">Phytophthora sojae (strain P6497)</name>
    <name type="common">Soybean stem and root rot agent</name>
    <name type="synonym">Phytophthora megasperma f. sp. glycines</name>
    <dbReference type="NCBI Taxonomy" id="1094619"/>
    <lineage>
        <taxon>Eukaryota</taxon>
        <taxon>Sar</taxon>
        <taxon>Stramenopiles</taxon>
        <taxon>Oomycota</taxon>
        <taxon>Peronosporomycetes</taxon>
        <taxon>Peronosporales</taxon>
        <taxon>Peronosporaceae</taxon>
        <taxon>Phytophthora</taxon>
    </lineage>
</organism>
<proteinExistence type="predicted"/>
<dbReference type="STRING" id="1094619.G4Z0C1"/>
<sequence length="239" mass="27427">MAGEDASRKRPAADGSDSDERDNSEPSQTEMEEQLCAHAAEALNHFIRSHHIAASTEVARNRLKNSLYLIEQRRRRKEYPARASEYDVLIFILFIAASELPVSPDRRVKHTIRIQLSNPSEMLVKRAVILPKVPPIPTATMWTALAKNYEVEDEPQLKFLPYFGDDDEEDVVSEFYQIKQQRTSACEVEFTKEMCEAVLKTLQSTWDLTPSDLKRVANVIQRRRNGAQKRWPLQTGTEI</sequence>
<evidence type="ECO:0000256" key="1">
    <source>
        <dbReference type="SAM" id="MobiDB-lite"/>
    </source>
</evidence>
<dbReference type="AlphaFoldDB" id="G4Z0C1"/>
<keyword evidence="3" id="KW-1185">Reference proteome</keyword>
<dbReference type="RefSeq" id="XP_009519966.1">
    <property type="nucleotide sequence ID" value="XM_009521671.1"/>
</dbReference>
<dbReference type="Proteomes" id="UP000002640">
    <property type="component" value="Unassembled WGS sequence"/>
</dbReference>
<feature type="compositionally biased region" description="Basic and acidic residues" evidence="1">
    <location>
        <begin position="1"/>
        <end position="12"/>
    </location>
</feature>
<dbReference type="OMA" id="KHTIRIQ"/>
<dbReference type="InParanoid" id="G4Z0C1"/>
<name>G4Z0C1_PHYSP</name>
<protein>
    <submittedName>
        <fullName evidence="2">Uncharacterized protein</fullName>
    </submittedName>
</protein>
<reference evidence="2 3" key="1">
    <citation type="journal article" date="2006" name="Science">
        <title>Phytophthora genome sequences uncover evolutionary origins and mechanisms of pathogenesis.</title>
        <authorList>
            <person name="Tyler B.M."/>
            <person name="Tripathy S."/>
            <person name="Zhang X."/>
            <person name="Dehal P."/>
            <person name="Jiang R.H."/>
            <person name="Aerts A."/>
            <person name="Arredondo F.D."/>
            <person name="Baxter L."/>
            <person name="Bensasson D."/>
            <person name="Beynon J.L."/>
            <person name="Chapman J."/>
            <person name="Damasceno C.M."/>
            <person name="Dorrance A.E."/>
            <person name="Dou D."/>
            <person name="Dickerman A.W."/>
            <person name="Dubchak I.L."/>
            <person name="Garbelotto M."/>
            <person name="Gijzen M."/>
            <person name="Gordon S.G."/>
            <person name="Govers F."/>
            <person name="Grunwald N.J."/>
            <person name="Huang W."/>
            <person name="Ivors K.L."/>
            <person name="Jones R.W."/>
            <person name="Kamoun S."/>
            <person name="Krampis K."/>
            <person name="Lamour K.H."/>
            <person name="Lee M.K."/>
            <person name="McDonald W.H."/>
            <person name="Medina M."/>
            <person name="Meijer H.J."/>
            <person name="Nordberg E.K."/>
            <person name="Maclean D.J."/>
            <person name="Ospina-Giraldo M.D."/>
            <person name="Morris P.F."/>
            <person name="Phuntumart V."/>
            <person name="Putnam N.H."/>
            <person name="Rash S."/>
            <person name="Rose J.K."/>
            <person name="Sakihama Y."/>
            <person name="Salamov A.A."/>
            <person name="Savidor A."/>
            <person name="Scheuring C.F."/>
            <person name="Smith B.M."/>
            <person name="Sobral B.W."/>
            <person name="Terry A."/>
            <person name="Torto-Alalibo T.A."/>
            <person name="Win J."/>
            <person name="Xu Z."/>
            <person name="Zhang H."/>
            <person name="Grigoriev I.V."/>
            <person name="Rokhsar D.S."/>
            <person name="Boore J.L."/>
        </authorList>
    </citation>
    <scope>NUCLEOTIDE SEQUENCE [LARGE SCALE GENOMIC DNA]</scope>
    <source>
        <strain evidence="2 3">P6497</strain>
    </source>
</reference>
<dbReference type="KEGG" id="psoj:PHYSODRAFT_486273"/>
<accession>G4Z0C1</accession>
<dbReference type="EMBL" id="JH159152">
    <property type="protein sequence ID" value="EGZ24678.1"/>
    <property type="molecule type" value="Genomic_DNA"/>
</dbReference>
<feature type="region of interest" description="Disordered" evidence="1">
    <location>
        <begin position="1"/>
        <end position="32"/>
    </location>
</feature>
<dbReference type="GeneID" id="20655992"/>
<gene>
    <name evidence="2" type="ORF">PHYSODRAFT_486273</name>
</gene>
<evidence type="ECO:0000313" key="3">
    <source>
        <dbReference type="Proteomes" id="UP000002640"/>
    </source>
</evidence>